<proteinExistence type="predicted"/>
<evidence type="ECO:0000313" key="3">
    <source>
        <dbReference type="Proteomes" id="UP001529510"/>
    </source>
</evidence>
<dbReference type="PANTHER" id="PTHR46160:SF9">
    <property type="entry name" value="PROTEIN PRY2-RELATED"/>
    <property type="match status" value="1"/>
</dbReference>
<dbReference type="EMBL" id="JAMKFB020000012">
    <property type="protein sequence ID" value="KAL0178947.1"/>
    <property type="molecule type" value="Genomic_DNA"/>
</dbReference>
<dbReference type="InterPro" id="IPR001846">
    <property type="entry name" value="VWF_type-D"/>
</dbReference>
<dbReference type="Pfam" id="PF00094">
    <property type="entry name" value="VWD"/>
    <property type="match status" value="1"/>
</dbReference>
<dbReference type="PROSITE" id="PS51233">
    <property type="entry name" value="VWFD"/>
    <property type="match status" value="1"/>
</dbReference>
<gene>
    <name evidence="2" type="ORF">M9458_024389</name>
</gene>
<dbReference type="Proteomes" id="UP001529510">
    <property type="component" value="Unassembled WGS sequence"/>
</dbReference>
<reference evidence="2 3" key="1">
    <citation type="submission" date="2024-05" db="EMBL/GenBank/DDBJ databases">
        <title>Genome sequencing and assembly of Indian major carp, Cirrhinus mrigala (Hamilton, 1822).</title>
        <authorList>
            <person name="Mohindra V."/>
            <person name="Chowdhury L.M."/>
            <person name="Lal K."/>
            <person name="Jena J.K."/>
        </authorList>
    </citation>
    <scope>NUCLEOTIDE SEQUENCE [LARGE SCALE GENOMIC DNA]</scope>
    <source>
        <strain evidence="2">CM1030</strain>
        <tissue evidence="2">Blood</tissue>
    </source>
</reference>
<feature type="non-terminal residue" evidence="2">
    <location>
        <position position="146"/>
    </location>
</feature>
<accession>A0ABD0PYX1</accession>
<feature type="domain" description="VWFD" evidence="1">
    <location>
        <begin position="1"/>
        <end position="57"/>
    </location>
</feature>
<comment type="caution">
    <text evidence="2">The sequence shown here is derived from an EMBL/GenBank/DDBJ whole genome shotgun (WGS) entry which is preliminary data.</text>
</comment>
<dbReference type="InterPro" id="IPR052749">
    <property type="entry name" value="Alpha-tectorin"/>
</dbReference>
<organism evidence="2 3">
    <name type="scientific">Cirrhinus mrigala</name>
    <name type="common">Mrigala</name>
    <dbReference type="NCBI Taxonomy" id="683832"/>
    <lineage>
        <taxon>Eukaryota</taxon>
        <taxon>Metazoa</taxon>
        <taxon>Chordata</taxon>
        <taxon>Craniata</taxon>
        <taxon>Vertebrata</taxon>
        <taxon>Euteleostomi</taxon>
        <taxon>Actinopterygii</taxon>
        <taxon>Neopterygii</taxon>
        <taxon>Teleostei</taxon>
        <taxon>Ostariophysi</taxon>
        <taxon>Cypriniformes</taxon>
        <taxon>Cyprinidae</taxon>
        <taxon>Labeoninae</taxon>
        <taxon>Labeonini</taxon>
        <taxon>Cirrhinus</taxon>
    </lineage>
</organism>
<dbReference type="Pfam" id="PF08742">
    <property type="entry name" value="C8"/>
    <property type="match status" value="1"/>
</dbReference>
<name>A0ABD0PYX1_CIRMR</name>
<protein>
    <recommendedName>
        <fullName evidence="1">VWFD domain-containing protein</fullName>
    </recommendedName>
</protein>
<dbReference type="AlphaFoldDB" id="A0ABD0PYX1"/>
<evidence type="ECO:0000313" key="2">
    <source>
        <dbReference type="EMBL" id="KAL0178947.1"/>
    </source>
</evidence>
<dbReference type="PANTHER" id="PTHR46160">
    <property type="entry name" value="ALPHA-TECTORIN-RELATED"/>
    <property type="match status" value="1"/>
</dbReference>
<sequence>IVVPADYNGVTCGICGNFNGRPEDDFLTPSGALAPSANQFGAEWVVDDDISNNRGCGGNVIEPCQDEISQALCGIIRDSQGPFSFCHGYVDPQAYVDSCVFDVCISGNQNDVLCRSVQSYVSACQSANAIVYPWRENASCGKWLKV</sequence>
<dbReference type="SMART" id="SM00832">
    <property type="entry name" value="C8"/>
    <property type="match status" value="1"/>
</dbReference>
<keyword evidence="3" id="KW-1185">Reference proteome</keyword>
<evidence type="ECO:0000259" key="1">
    <source>
        <dbReference type="PROSITE" id="PS51233"/>
    </source>
</evidence>
<dbReference type="InterPro" id="IPR014853">
    <property type="entry name" value="VWF/SSPO/ZAN-like_Cys-rich_dom"/>
</dbReference>
<feature type="non-terminal residue" evidence="2">
    <location>
        <position position="1"/>
    </location>
</feature>